<keyword evidence="7" id="KW-1278">Translocase</keyword>
<evidence type="ECO:0000256" key="5">
    <source>
        <dbReference type="ARBA" id="ARBA00022741"/>
    </source>
</evidence>
<gene>
    <name evidence="12" type="ORF">V8247_03510</name>
</gene>
<dbReference type="PANTHER" id="PTHR43553:SF24">
    <property type="entry name" value="ENERGY-COUPLING FACTOR TRANSPORTER ATP-BINDING PROTEIN ECFA1"/>
    <property type="match status" value="1"/>
</dbReference>
<accession>A0ABZ2J8V4</accession>
<reference evidence="12 13" key="1">
    <citation type="submission" date="2024-03" db="EMBL/GenBank/DDBJ databases">
        <title>A Dehalogenimonas Isolated from Estuarine Sediments Dihaloeliminates Chlorinated Alkanes.</title>
        <authorList>
            <person name="Yang Y."/>
            <person name="Wang H."/>
        </authorList>
    </citation>
    <scope>NUCLEOTIDE SEQUENCE [LARGE SCALE GENOMIC DNA]</scope>
    <source>
        <strain evidence="12 13">W</strain>
    </source>
</reference>
<keyword evidence="4 10" id="KW-1003">Cell membrane</keyword>
<comment type="function">
    <text evidence="9">Probably part of an ABC transporter complex. Responsible for energy coupling to the transport system.</text>
</comment>
<dbReference type="CDD" id="cd03225">
    <property type="entry name" value="ABC_cobalt_CbiO_domain1"/>
    <property type="match status" value="1"/>
</dbReference>
<keyword evidence="8 10" id="KW-0472">Membrane</keyword>
<evidence type="ECO:0000256" key="2">
    <source>
        <dbReference type="ARBA" id="ARBA00005417"/>
    </source>
</evidence>
<dbReference type="Gene3D" id="3.40.50.300">
    <property type="entry name" value="P-loop containing nucleotide triphosphate hydrolases"/>
    <property type="match status" value="1"/>
</dbReference>
<evidence type="ECO:0000256" key="7">
    <source>
        <dbReference type="ARBA" id="ARBA00022967"/>
    </source>
</evidence>
<protein>
    <recommendedName>
        <fullName evidence="10">ABC transporter ATP-binding protein</fullName>
    </recommendedName>
</protein>
<dbReference type="InterPro" id="IPR003439">
    <property type="entry name" value="ABC_transporter-like_ATP-bd"/>
</dbReference>
<evidence type="ECO:0000256" key="1">
    <source>
        <dbReference type="ARBA" id="ARBA00004202"/>
    </source>
</evidence>
<dbReference type="PROSITE" id="PS00211">
    <property type="entry name" value="ABC_TRANSPORTER_1"/>
    <property type="match status" value="1"/>
</dbReference>
<comment type="similarity">
    <text evidence="2 10">Belongs to the ABC transporter superfamily.</text>
</comment>
<evidence type="ECO:0000313" key="12">
    <source>
        <dbReference type="EMBL" id="WWX26044.1"/>
    </source>
</evidence>
<proteinExistence type="inferred from homology"/>
<dbReference type="Proteomes" id="UP001375370">
    <property type="component" value="Chromosome"/>
</dbReference>
<dbReference type="InterPro" id="IPR027417">
    <property type="entry name" value="P-loop_NTPase"/>
</dbReference>
<dbReference type="PANTHER" id="PTHR43553">
    <property type="entry name" value="HEAVY METAL TRANSPORTER"/>
    <property type="match status" value="1"/>
</dbReference>
<dbReference type="InterPro" id="IPR017871">
    <property type="entry name" value="ABC_transporter-like_CS"/>
</dbReference>
<dbReference type="InterPro" id="IPR015856">
    <property type="entry name" value="ABC_transpr_CbiO/EcfA_su"/>
</dbReference>
<dbReference type="GO" id="GO:0005524">
    <property type="term" value="F:ATP binding"/>
    <property type="evidence" value="ECO:0007669"/>
    <property type="project" value="UniProtKB-KW"/>
</dbReference>
<dbReference type="InterPro" id="IPR050095">
    <property type="entry name" value="ECF_ABC_transporter_ATP-bd"/>
</dbReference>
<comment type="subcellular location">
    <subcellularLocation>
        <location evidence="1 10">Cell membrane</location>
        <topology evidence="1 10">Peripheral membrane protein</topology>
    </subcellularLocation>
</comment>
<evidence type="ECO:0000256" key="10">
    <source>
        <dbReference type="RuleBase" id="RU364103"/>
    </source>
</evidence>
<name>A0ABZ2J8V4_9CHLR</name>
<evidence type="ECO:0000256" key="4">
    <source>
        <dbReference type="ARBA" id="ARBA00022475"/>
    </source>
</evidence>
<dbReference type="NCBIfam" id="TIGR01166">
    <property type="entry name" value="cbiO"/>
    <property type="match status" value="1"/>
</dbReference>
<comment type="function">
    <text evidence="10">Part of an ABC transporter complex. Responsible for energy coupling to the transport system.</text>
</comment>
<dbReference type="RefSeq" id="WP_338738815.1">
    <property type="nucleotide sequence ID" value="NZ_CP146612.1"/>
</dbReference>
<evidence type="ECO:0000259" key="11">
    <source>
        <dbReference type="PROSITE" id="PS50893"/>
    </source>
</evidence>
<evidence type="ECO:0000256" key="8">
    <source>
        <dbReference type="ARBA" id="ARBA00023136"/>
    </source>
</evidence>
<sequence>MNKLISINNLSYCYPDGHKALDGINLNISRGESVAIAGSNGAGKSTLLLHFNGIIHGTNGAVKVGGLPVTAANLKTVRRQVGVVFQNPDDQLFCPEVFDDVAFGPINMGLSEAEVRRTVADALKAVGLAGFERRSSHHLSLGEKKRVSLASVMAMSPEVLALDEPSSNLDPSAKWGLIDLLHSLDITRIVVTHDLELIEALCPRLIVMKQGKVLADGATTDIMADRELLLAGGLAARRHQ</sequence>
<keyword evidence="13" id="KW-1185">Reference proteome</keyword>
<dbReference type="SUPFAM" id="SSF52540">
    <property type="entry name" value="P-loop containing nucleoside triphosphate hydrolases"/>
    <property type="match status" value="1"/>
</dbReference>
<feature type="domain" description="ABC transporter" evidence="11">
    <location>
        <begin position="5"/>
        <end position="235"/>
    </location>
</feature>
<dbReference type="InterPro" id="IPR005876">
    <property type="entry name" value="Co_trans_ATP-bd"/>
</dbReference>
<dbReference type="SMART" id="SM00382">
    <property type="entry name" value="AAA"/>
    <property type="match status" value="1"/>
</dbReference>
<evidence type="ECO:0000256" key="9">
    <source>
        <dbReference type="ARBA" id="ARBA00025157"/>
    </source>
</evidence>
<evidence type="ECO:0000256" key="3">
    <source>
        <dbReference type="ARBA" id="ARBA00022448"/>
    </source>
</evidence>
<keyword evidence="5 10" id="KW-0547">Nucleotide-binding</keyword>
<evidence type="ECO:0000313" key="13">
    <source>
        <dbReference type="Proteomes" id="UP001375370"/>
    </source>
</evidence>
<keyword evidence="3 10" id="KW-0813">Transport</keyword>
<keyword evidence="6 10" id="KW-0067">ATP-binding</keyword>
<dbReference type="Pfam" id="PF00005">
    <property type="entry name" value="ABC_tran"/>
    <property type="match status" value="1"/>
</dbReference>
<dbReference type="InterPro" id="IPR003593">
    <property type="entry name" value="AAA+_ATPase"/>
</dbReference>
<dbReference type="PROSITE" id="PS50893">
    <property type="entry name" value="ABC_TRANSPORTER_2"/>
    <property type="match status" value="1"/>
</dbReference>
<dbReference type="EMBL" id="CP146612">
    <property type="protein sequence ID" value="WWX26044.1"/>
    <property type="molecule type" value="Genomic_DNA"/>
</dbReference>
<evidence type="ECO:0000256" key="6">
    <source>
        <dbReference type="ARBA" id="ARBA00022840"/>
    </source>
</evidence>
<organism evidence="12 13">
    <name type="scientific">Candidatus Dehalogenimonas loeffleri</name>
    <dbReference type="NCBI Taxonomy" id="3127115"/>
    <lineage>
        <taxon>Bacteria</taxon>
        <taxon>Bacillati</taxon>
        <taxon>Chloroflexota</taxon>
        <taxon>Dehalococcoidia</taxon>
        <taxon>Dehalococcoidales</taxon>
        <taxon>Dehalococcoidaceae</taxon>
        <taxon>Dehalogenimonas</taxon>
    </lineage>
</organism>